<sequence>MWRFFDYKRLLTTAAFLTTQCLICGHSLKCYFGTLTELTSIETKDNQCLVYIETNHSCPDTPVKFGSMYAVGNLSGKCGVWQKKNSSRHHFDMVSSCFCSTDGCNTKIFAQDRISAVLADKSGTLLVQTNLKGLTVEHSDVRMKLLRCLKETIERSPVQNNSSDGKVPLTIPRNISLPNWILVIIVGLLLLTCVASVCIIVGRRGKKLQDDLKSSRPSVVELEFSEKDGACNEKTLIEKLRNLEQKSSESGKEQGEDNEGKYHKP</sequence>
<name>A0ABR1E364_NECAM</name>
<feature type="region of interest" description="Disordered" evidence="1">
    <location>
        <begin position="241"/>
        <end position="265"/>
    </location>
</feature>
<protein>
    <recommendedName>
        <fullName evidence="5">Activin types I and II receptor domain protein</fullName>
    </recommendedName>
</protein>
<evidence type="ECO:0008006" key="5">
    <source>
        <dbReference type="Google" id="ProtNLM"/>
    </source>
</evidence>
<evidence type="ECO:0000256" key="2">
    <source>
        <dbReference type="SAM" id="Phobius"/>
    </source>
</evidence>
<keyword evidence="2" id="KW-0472">Membrane</keyword>
<evidence type="ECO:0000313" key="4">
    <source>
        <dbReference type="Proteomes" id="UP001303046"/>
    </source>
</evidence>
<keyword evidence="4" id="KW-1185">Reference proteome</keyword>
<reference evidence="3 4" key="1">
    <citation type="submission" date="2023-08" db="EMBL/GenBank/DDBJ databases">
        <title>A Necator americanus chromosomal reference genome.</title>
        <authorList>
            <person name="Ilik V."/>
            <person name="Petrzelkova K.J."/>
            <person name="Pardy F."/>
            <person name="Fuh T."/>
            <person name="Niatou-Singa F.S."/>
            <person name="Gouil Q."/>
            <person name="Baker L."/>
            <person name="Ritchie M.E."/>
            <person name="Jex A.R."/>
            <person name="Gazzola D."/>
            <person name="Li H."/>
            <person name="Toshio Fujiwara R."/>
            <person name="Zhan B."/>
            <person name="Aroian R.V."/>
            <person name="Pafco B."/>
            <person name="Schwarz E.M."/>
        </authorList>
    </citation>
    <scope>NUCLEOTIDE SEQUENCE [LARGE SCALE GENOMIC DNA]</scope>
    <source>
        <strain evidence="3 4">Aroian</strain>
        <tissue evidence="3">Whole animal</tissue>
    </source>
</reference>
<gene>
    <name evidence="3" type="primary">Necator_chrV.g19932</name>
    <name evidence="3" type="ORF">RB195_015140</name>
</gene>
<proteinExistence type="predicted"/>
<evidence type="ECO:0000313" key="3">
    <source>
        <dbReference type="EMBL" id="KAK6757139.1"/>
    </source>
</evidence>
<keyword evidence="2" id="KW-1133">Transmembrane helix</keyword>
<dbReference type="EMBL" id="JAVFWL010000005">
    <property type="protein sequence ID" value="KAK6757139.1"/>
    <property type="molecule type" value="Genomic_DNA"/>
</dbReference>
<organism evidence="3 4">
    <name type="scientific">Necator americanus</name>
    <name type="common">Human hookworm</name>
    <dbReference type="NCBI Taxonomy" id="51031"/>
    <lineage>
        <taxon>Eukaryota</taxon>
        <taxon>Metazoa</taxon>
        <taxon>Ecdysozoa</taxon>
        <taxon>Nematoda</taxon>
        <taxon>Chromadorea</taxon>
        <taxon>Rhabditida</taxon>
        <taxon>Rhabditina</taxon>
        <taxon>Rhabditomorpha</taxon>
        <taxon>Strongyloidea</taxon>
        <taxon>Ancylostomatidae</taxon>
        <taxon>Bunostominae</taxon>
        <taxon>Necator</taxon>
    </lineage>
</organism>
<feature type="transmembrane region" description="Helical" evidence="2">
    <location>
        <begin position="180"/>
        <end position="202"/>
    </location>
</feature>
<dbReference type="Proteomes" id="UP001303046">
    <property type="component" value="Unassembled WGS sequence"/>
</dbReference>
<keyword evidence="2" id="KW-0812">Transmembrane</keyword>
<comment type="caution">
    <text evidence="3">The sequence shown here is derived from an EMBL/GenBank/DDBJ whole genome shotgun (WGS) entry which is preliminary data.</text>
</comment>
<evidence type="ECO:0000256" key="1">
    <source>
        <dbReference type="SAM" id="MobiDB-lite"/>
    </source>
</evidence>
<accession>A0ABR1E364</accession>